<dbReference type="Pfam" id="PF00482">
    <property type="entry name" value="T2SSF"/>
    <property type="match status" value="1"/>
</dbReference>
<gene>
    <name evidence="8" type="ORF">E0485_01680</name>
</gene>
<keyword evidence="9" id="KW-1185">Reference proteome</keyword>
<organism evidence="8 9">
    <name type="scientific">Paenibacillus albiflavus</name>
    <dbReference type="NCBI Taxonomy" id="2545760"/>
    <lineage>
        <taxon>Bacteria</taxon>
        <taxon>Bacillati</taxon>
        <taxon>Bacillota</taxon>
        <taxon>Bacilli</taxon>
        <taxon>Bacillales</taxon>
        <taxon>Paenibacillaceae</taxon>
        <taxon>Paenibacillus</taxon>
    </lineage>
</organism>
<evidence type="ECO:0000313" key="9">
    <source>
        <dbReference type="Proteomes" id="UP000295418"/>
    </source>
</evidence>
<keyword evidence="3 6" id="KW-0812">Transmembrane</keyword>
<reference evidence="8 9" key="1">
    <citation type="submission" date="2019-03" db="EMBL/GenBank/DDBJ databases">
        <authorList>
            <person name="Kim M.K.M."/>
        </authorList>
    </citation>
    <scope>NUCLEOTIDE SEQUENCE [LARGE SCALE GENOMIC DNA]</scope>
    <source>
        <strain evidence="8 9">18JY21-1</strain>
    </source>
</reference>
<feature type="transmembrane region" description="Helical" evidence="6">
    <location>
        <begin position="266"/>
        <end position="287"/>
    </location>
</feature>
<evidence type="ECO:0000259" key="7">
    <source>
        <dbReference type="Pfam" id="PF00482"/>
    </source>
</evidence>
<dbReference type="OrthoDB" id="9793966at2"/>
<dbReference type="RefSeq" id="WP_132415894.1">
    <property type="nucleotide sequence ID" value="NZ_SKFG01000001.1"/>
</dbReference>
<dbReference type="InterPro" id="IPR018076">
    <property type="entry name" value="T2SS_GspF_dom"/>
</dbReference>
<dbReference type="EMBL" id="SKFG01000001">
    <property type="protein sequence ID" value="TCZ81018.1"/>
    <property type="molecule type" value="Genomic_DNA"/>
</dbReference>
<evidence type="ECO:0000313" key="8">
    <source>
        <dbReference type="EMBL" id="TCZ81018.1"/>
    </source>
</evidence>
<evidence type="ECO:0000256" key="2">
    <source>
        <dbReference type="ARBA" id="ARBA00022475"/>
    </source>
</evidence>
<feature type="transmembrane region" description="Helical" evidence="6">
    <location>
        <begin position="88"/>
        <end position="109"/>
    </location>
</feature>
<dbReference type="GO" id="GO:0005886">
    <property type="term" value="C:plasma membrane"/>
    <property type="evidence" value="ECO:0007669"/>
    <property type="project" value="UniProtKB-SubCell"/>
</dbReference>
<dbReference type="Proteomes" id="UP000295418">
    <property type="component" value="Unassembled WGS sequence"/>
</dbReference>
<evidence type="ECO:0000256" key="1">
    <source>
        <dbReference type="ARBA" id="ARBA00004651"/>
    </source>
</evidence>
<accession>A0A4R4ERG0</accession>
<sequence length="289" mass="32829">MILLKILLAVEVGLCFLFMLLSLRLRKELNIGNELPYKYKLKFLAPVSLYVLNVFQIMRRIDFYTIKVHQKVITIYGNKHAREITQWFIAETLTLITLCVVGGTLFTVLADDPTIFGFGLFIAILIPVLVLRQLSNEVEQRKRSIIRELPEVLNKIILLVNAGETVQGALIRTINQGNNTEETPLFKEMKLTIQELQMNISFAKALENMSRRCASQEVTMFTTTLLLNYKRGGDELVLSLRTLSKELWDRRKAVSRTAGEEAASKLVIPMVVIFLVVLIIVGAPALMMM</sequence>
<keyword evidence="2" id="KW-1003">Cell membrane</keyword>
<evidence type="ECO:0000256" key="5">
    <source>
        <dbReference type="ARBA" id="ARBA00023136"/>
    </source>
</evidence>
<evidence type="ECO:0000256" key="3">
    <source>
        <dbReference type="ARBA" id="ARBA00022692"/>
    </source>
</evidence>
<feature type="transmembrane region" description="Helical" evidence="6">
    <location>
        <begin position="6"/>
        <end position="23"/>
    </location>
</feature>
<comment type="subcellular location">
    <subcellularLocation>
        <location evidence="1">Cell membrane</location>
        <topology evidence="1">Multi-pass membrane protein</topology>
    </subcellularLocation>
</comment>
<evidence type="ECO:0000256" key="6">
    <source>
        <dbReference type="SAM" id="Phobius"/>
    </source>
</evidence>
<dbReference type="PANTHER" id="PTHR35007">
    <property type="entry name" value="INTEGRAL MEMBRANE PROTEIN-RELATED"/>
    <property type="match status" value="1"/>
</dbReference>
<name>A0A4R4ERG0_9BACL</name>
<comment type="caution">
    <text evidence="8">The sequence shown here is derived from an EMBL/GenBank/DDBJ whole genome shotgun (WGS) entry which is preliminary data.</text>
</comment>
<keyword evidence="5 6" id="KW-0472">Membrane</keyword>
<keyword evidence="4 6" id="KW-1133">Transmembrane helix</keyword>
<proteinExistence type="predicted"/>
<feature type="transmembrane region" description="Helical" evidence="6">
    <location>
        <begin position="115"/>
        <end position="134"/>
    </location>
</feature>
<dbReference type="PANTHER" id="PTHR35007:SF2">
    <property type="entry name" value="PILUS ASSEMBLE PROTEIN"/>
    <property type="match status" value="1"/>
</dbReference>
<dbReference type="AlphaFoldDB" id="A0A4R4ERG0"/>
<protein>
    <submittedName>
        <fullName evidence="8">Type II secretion system protein</fullName>
    </submittedName>
</protein>
<evidence type="ECO:0000256" key="4">
    <source>
        <dbReference type="ARBA" id="ARBA00022989"/>
    </source>
</evidence>
<feature type="domain" description="Type II secretion system protein GspF" evidence="7">
    <location>
        <begin position="154"/>
        <end position="283"/>
    </location>
</feature>